<dbReference type="PROSITE" id="PS51186">
    <property type="entry name" value="GNAT"/>
    <property type="match status" value="1"/>
</dbReference>
<dbReference type="SUPFAM" id="SSF55729">
    <property type="entry name" value="Acyl-CoA N-acyltransferases (Nat)"/>
    <property type="match status" value="1"/>
</dbReference>
<organism evidence="4 5">
    <name type="scientific">Aerophototrophica crusticola</name>
    <dbReference type="NCBI Taxonomy" id="1709002"/>
    <lineage>
        <taxon>Bacteria</taxon>
        <taxon>Pseudomonadati</taxon>
        <taxon>Pseudomonadota</taxon>
        <taxon>Alphaproteobacteria</taxon>
        <taxon>Rhodospirillales</taxon>
        <taxon>Rhodospirillaceae</taxon>
        <taxon>Aerophototrophica</taxon>
    </lineage>
</organism>
<protein>
    <submittedName>
        <fullName evidence="4">GNAT family N-acetyltransferase</fullName>
    </submittedName>
</protein>
<evidence type="ECO:0000313" key="5">
    <source>
        <dbReference type="Proteomes" id="UP000501891"/>
    </source>
</evidence>
<dbReference type="KEGG" id="acru:HHL28_05920"/>
<dbReference type="Pfam" id="PF00583">
    <property type="entry name" value="Acetyltransf_1"/>
    <property type="match status" value="1"/>
</dbReference>
<dbReference type="Gene3D" id="3.40.630.30">
    <property type="match status" value="1"/>
</dbReference>
<dbReference type="GO" id="GO:0016747">
    <property type="term" value="F:acyltransferase activity, transferring groups other than amino-acyl groups"/>
    <property type="evidence" value="ECO:0007669"/>
    <property type="project" value="InterPro"/>
</dbReference>
<dbReference type="InterPro" id="IPR000182">
    <property type="entry name" value="GNAT_dom"/>
</dbReference>
<dbReference type="Proteomes" id="UP000501891">
    <property type="component" value="Chromosome"/>
</dbReference>
<reference evidence="4" key="1">
    <citation type="submission" date="2020-04" db="EMBL/GenBank/DDBJ databases">
        <title>A desert anoxygenic phototrophic bacterium fixes CO2 using RubisCO under aerobic conditions.</title>
        <authorList>
            <person name="Tang K."/>
        </authorList>
    </citation>
    <scope>NUCLEOTIDE SEQUENCE [LARGE SCALE GENOMIC DNA]</scope>
    <source>
        <strain evidence="4">MIMtkB3</strain>
    </source>
</reference>
<accession>A0A858RCZ5</accession>
<proteinExistence type="predicted"/>
<evidence type="ECO:0000313" key="4">
    <source>
        <dbReference type="EMBL" id="QJE74796.1"/>
    </source>
</evidence>
<dbReference type="InterPro" id="IPR016181">
    <property type="entry name" value="Acyl_CoA_acyltransferase"/>
</dbReference>
<name>A0A858RCZ5_9PROT</name>
<dbReference type="AlphaFoldDB" id="A0A858RCZ5"/>
<keyword evidence="5" id="KW-1185">Reference proteome</keyword>
<sequence length="151" mass="16759">MTDDVVVRVAQRRDVPEIVALLLDDTLGSGREQVEDLEPYFEAWDEIALDPATEILVLDLDSRVVATATLTYTRHLARQGLRRCTVEAVRVAGDLRSQGLGKLLIEACLDMARARGCGLVQLTSDKSRADAHRFYLGLGFQASHEGFKLYL</sequence>
<keyword evidence="2" id="KW-0012">Acyltransferase</keyword>
<gene>
    <name evidence="4" type="ORF">HHL28_05920</name>
</gene>
<dbReference type="PANTHER" id="PTHR43877">
    <property type="entry name" value="AMINOALKYLPHOSPHONATE N-ACETYLTRANSFERASE-RELATED-RELATED"/>
    <property type="match status" value="1"/>
</dbReference>
<keyword evidence="1" id="KW-0808">Transferase</keyword>
<feature type="domain" description="N-acetyltransferase" evidence="3">
    <location>
        <begin position="5"/>
        <end position="151"/>
    </location>
</feature>
<dbReference type="CDD" id="cd04301">
    <property type="entry name" value="NAT_SF"/>
    <property type="match status" value="1"/>
</dbReference>
<dbReference type="InterPro" id="IPR050832">
    <property type="entry name" value="Bact_Acetyltransf"/>
</dbReference>
<evidence type="ECO:0000256" key="2">
    <source>
        <dbReference type="ARBA" id="ARBA00023315"/>
    </source>
</evidence>
<dbReference type="EMBL" id="CP051775">
    <property type="protein sequence ID" value="QJE74796.1"/>
    <property type="molecule type" value="Genomic_DNA"/>
</dbReference>
<evidence type="ECO:0000259" key="3">
    <source>
        <dbReference type="PROSITE" id="PS51186"/>
    </source>
</evidence>
<evidence type="ECO:0000256" key="1">
    <source>
        <dbReference type="ARBA" id="ARBA00022679"/>
    </source>
</evidence>